<evidence type="ECO:0000313" key="4">
    <source>
        <dbReference type="EMBL" id="MFF0546340.1"/>
    </source>
</evidence>
<accession>A0ABW6PV79</accession>
<evidence type="ECO:0000313" key="5">
    <source>
        <dbReference type="Proteomes" id="UP001601444"/>
    </source>
</evidence>
<proteinExistence type="predicted"/>
<dbReference type="Pfam" id="PF11887">
    <property type="entry name" value="Mce4_CUP1"/>
    <property type="match status" value="1"/>
</dbReference>
<dbReference type="InterPro" id="IPR003399">
    <property type="entry name" value="Mce/MlaD"/>
</dbReference>
<organism evidence="4 5">
    <name type="scientific">Nocardia thailandica</name>
    <dbReference type="NCBI Taxonomy" id="257275"/>
    <lineage>
        <taxon>Bacteria</taxon>
        <taxon>Bacillati</taxon>
        <taxon>Actinomycetota</taxon>
        <taxon>Actinomycetes</taxon>
        <taxon>Mycobacteriales</taxon>
        <taxon>Nocardiaceae</taxon>
        <taxon>Nocardia</taxon>
    </lineage>
</organism>
<dbReference type="InterPro" id="IPR052336">
    <property type="entry name" value="MlaD_Phospholipid_Transporter"/>
</dbReference>
<feature type="domain" description="Mammalian cell entry C-terminal" evidence="3">
    <location>
        <begin position="116"/>
        <end position="270"/>
    </location>
</feature>
<feature type="chain" id="PRO_5045694882" evidence="1">
    <location>
        <begin position="24"/>
        <end position="340"/>
    </location>
</feature>
<keyword evidence="5" id="KW-1185">Reference proteome</keyword>
<feature type="signal peptide" evidence="1">
    <location>
        <begin position="1"/>
        <end position="23"/>
    </location>
</feature>
<reference evidence="4 5" key="1">
    <citation type="submission" date="2024-10" db="EMBL/GenBank/DDBJ databases">
        <title>The Natural Products Discovery Center: Release of the First 8490 Sequenced Strains for Exploring Actinobacteria Biosynthetic Diversity.</title>
        <authorList>
            <person name="Kalkreuter E."/>
            <person name="Kautsar S.A."/>
            <person name="Yang D."/>
            <person name="Bader C.D."/>
            <person name="Teijaro C.N."/>
            <person name="Fluegel L."/>
            <person name="Davis C.M."/>
            <person name="Simpson J.R."/>
            <person name="Lauterbach L."/>
            <person name="Steele A.D."/>
            <person name="Gui C."/>
            <person name="Meng S."/>
            <person name="Li G."/>
            <person name="Viehrig K."/>
            <person name="Ye F."/>
            <person name="Su P."/>
            <person name="Kiefer A.F."/>
            <person name="Nichols A."/>
            <person name="Cepeda A.J."/>
            <person name="Yan W."/>
            <person name="Fan B."/>
            <person name="Jiang Y."/>
            <person name="Adhikari A."/>
            <person name="Zheng C.-J."/>
            <person name="Schuster L."/>
            <person name="Cowan T.M."/>
            <person name="Smanski M.J."/>
            <person name="Chevrette M.G."/>
            <person name="De Carvalho L.P.S."/>
            <person name="Shen B."/>
        </authorList>
    </citation>
    <scope>NUCLEOTIDE SEQUENCE [LARGE SCALE GENOMIC DNA]</scope>
    <source>
        <strain evidence="4 5">NPDC004045</strain>
    </source>
</reference>
<dbReference type="RefSeq" id="WP_387702712.1">
    <property type="nucleotide sequence ID" value="NZ_JBIAMX010000020.1"/>
</dbReference>
<dbReference type="PANTHER" id="PTHR33371">
    <property type="entry name" value="INTERMEMBRANE PHOSPHOLIPID TRANSPORT SYSTEM BINDING PROTEIN MLAD-RELATED"/>
    <property type="match status" value="1"/>
</dbReference>
<evidence type="ECO:0000259" key="3">
    <source>
        <dbReference type="Pfam" id="PF11887"/>
    </source>
</evidence>
<sequence length="340" mass="35150">MTGTRRAAAGLALFVALSLGATATIYSTLRRSVPGDTATYTATFTDVLGLREGDDVRVAGVRVGRVDDIALDGRHARVVLRIRARQHLTTATEALIRYQNLIGQRYVALAPGDGAGEPLPPGGTIPLDRTEPSFDVSTVLSGFEPLFRVLEPAEVNSLSTTLIQALQGDGVSLSALVTQAAALAGTFRDRDEILGRVVTNLASVVDGLARRGTELETLLTQTRTLVTELYDQGEVLKSAVGQAAGSTAALTGLLGDVAPGLARAQASASAGGRLLLDSGSRLDHAAIALPVLLTGLARVSGNGTYITSYICGLDVSLWGVLLPPGTVAATGGDAHSEVCR</sequence>
<dbReference type="NCBIfam" id="TIGR00996">
    <property type="entry name" value="Mtu_fam_mce"/>
    <property type="match status" value="1"/>
</dbReference>
<dbReference type="PANTHER" id="PTHR33371:SF17">
    <property type="entry name" value="MCE-FAMILY PROTEIN MCE1B"/>
    <property type="match status" value="1"/>
</dbReference>
<comment type="caution">
    <text evidence="4">The sequence shown here is derived from an EMBL/GenBank/DDBJ whole genome shotgun (WGS) entry which is preliminary data.</text>
</comment>
<evidence type="ECO:0000259" key="2">
    <source>
        <dbReference type="Pfam" id="PF02470"/>
    </source>
</evidence>
<keyword evidence="1" id="KW-0732">Signal</keyword>
<gene>
    <name evidence="4" type="ORF">ACFYTF_26250</name>
</gene>
<dbReference type="InterPro" id="IPR005693">
    <property type="entry name" value="Mce"/>
</dbReference>
<dbReference type="EMBL" id="JBIAMX010000020">
    <property type="protein sequence ID" value="MFF0546340.1"/>
    <property type="molecule type" value="Genomic_DNA"/>
</dbReference>
<protein>
    <submittedName>
        <fullName evidence="4">MCE family protein</fullName>
    </submittedName>
</protein>
<evidence type="ECO:0000256" key="1">
    <source>
        <dbReference type="SAM" id="SignalP"/>
    </source>
</evidence>
<dbReference type="Proteomes" id="UP001601444">
    <property type="component" value="Unassembled WGS sequence"/>
</dbReference>
<feature type="domain" description="Mce/MlaD" evidence="2">
    <location>
        <begin position="37"/>
        <end position="112"/>
    </location>
</feature>
<name>A0ABW6PV79_9NOCA</name>
<dbReference type="InterPro" id="IPR024516">
    <property type="entry name" value="Mce_C"/>
</dbReference>
<dbReference type="Pfam" id="PF02470">
    <property type="entry name" value="MlaD"/>
    <property type="match status" value="1"/>
</dbReference>